<keyword evidence="2 6" id="KW-0641">Proline biosynthesis</keyword>
<evidence type="ECO:0000256" key="8">
    <source>
        <dbReference type="PIRSR" id="PIRSR000193-1"/>
    </source>
</evidence>
<keyword evidence="3 6" id="KW-0521">NADP</keyword>
<dbReference type="InterPro" id="IPR029036">
    <property type="entry name" value="P5CR_dimer"/>
</dbReference>
<dbReference type="PANTHER" id="PTHR11645:SF49">
    <property type="entry name" value="PYRROLINE-5-CARBOXYLATE REDUCTASE 1"/>
    <property type="match status" value="1"/>
</dbReference>
<dbReference type="AlphaFoldDB" id="A0A927MIM9"/>
<dbReference type="Pfam" id="PF14748">
    <property type="entry name" value="P5CR_dimer"/>
    <property type="match status" value="1"/>
</dbReference>
<dbReference type="RefSeq" id="WP_192597654.1">
    <property type="nucleotide sequence ID" value="NZ_JADBEL010000003.1"/>
</dbReference>
<evidence type="ECO:0000313" key="13">
    <source>
        <dbReference type="Proteomes" id="UP000658225"/>
    </source>
</evidence>
<dbReference type="FunFam" id="1.10.3730.10:FF:000001">
    <property type="entry name" value="Pyrroline-5-carboxylate reductase"/>
    <property type="match status" value="1"/>
</dbReference>
<dbReference type="SUPFAM" id="SSF48179">
    <property type="entry name" value="6-phosphogluconate dehydrogenase C-terminal domain-like"/>
    <property type="match status" value="1"/>
</dbReference>
<dbReference type="HAMAP" id="MF_01925">
    <property type="entry name" value="P5C_reductase"/>
    <property type="match status" value="1"/>
</dbReference>
<evidence type="ECO:0000259" key="10">
    <source>
        <dbReference type="Pfam" id="PF03807"/>
    </source>
</evidence>
<dbReference type="InterPro" id="IPR028939">
    <property type="entry name" value="P5C_Rdtase_cat_N"/>
</dbReference>
<evidence type="ECO:0000256" key="7">
    <source>
        <dbReference type="NCBIfam" id="TIGR00112"/>
    </source>
</evidence>
<dbReference type="Pfam" id="PF03807">
    <property type="entry name" value="F420_oxidored"/>
    <property type="match status" value="1"/>
</dbReference>
<comment type="subcellular location">
    <subcellularLocation>
        <location evidence="6">Cytoplasm</location>
    </subcellularLocation>
</comment>
<dbReference type="PIRSF" id="PIRSF000193">
    <property type="entry name" value="Pyrrol-5-carb_rd"/>
    <property type="match status" value="1"/>
</dbReference>
<comment type="catalytic activity">
    <reaction evidence="6 9">
        <text>L-proline + NADP(+) = (S)-1-pyrroline-5-carboxylate + NADPH + 2 H(+)</text>
        <dbReference type="Rhea" id="RHEA:14109"/>
        <dbReference type="ChEBI" id="CHEBI:15378"/>
        <dbReference type="ChEBI" id="CHEBI:17388"/>
        <dbReference type="ChEBI" id="CHEBI:57783"/>
        <dbReference type="ChEBI" id="CHEBI:58349"/>
        <dbReference type="ChEBI" id="CHEBI:60039"/>
        <dbReference type="EC" id="1.5.1.2"/>
    </reaction>
</comment>
<evidence type="ECO:0000256" key="9">
    <source>
        <dbReference type="RuleBase" id="RU003903"/>
    </source>
</evidence>
<comment type="caution">
    <text evidence="12">The sequence shown here is derived from an EMBL/GenBank/DDBJ whole genome shotgun (WGS) entry which is preliminary data.</text>
</comment>
<keyword evidence="6 9" id="KW-0028">Amino-acid biosynthesis</keyword>
<keyword evidence="6" id="KW-0963">Cytoplasm</keyword>
<comment type="similarity">
    <text evidence="1 6 9">Belongs to the pyrroline-5-carboxylate reductase family.</text>
</comment>
<evidence type="ECO:0000256" key="4">
    <source>
        <dbReference type="ARBA" id="ARBA00023002"/>
    </source>
</evidence>
<comment type="pathway">
    <text evidence="6 9">Amino-acid biosynthesis; L-proline biosynthesis; L-proline from L-glutamate 5-semialdehyde: step 1/1.</text>
</comment>
<organism evidence="12 13">
    <name type="scientific">Sporosarcina limicola</name>
    <dbReference type="NCBI Taxonomy" id="34101"/>
    <lineage>
        <taxon>Bacteria</taxon>
        <taxon>Bacillati</taxon>
        <taxon>Bacillota</taxon>
        <taxon>Bacilli</taxon>
        <taxon>Bacillales</taxon>
        <taxon>Caryophanaceae</taxon>
        <taxon>Sporosarcina</taxon>
    </lineage>
</organism>
<dbReference type="EC" id="1.5.1.2" evidence="6 7"/>
<dbReference type="PROSITE" id="PS00521">
    <property type="entry name" value="P5CR"/>
    <property type="match status" value="1"/>
</dbReference>
<keyword evidence="4 6" id="KW-0560">Oxidoreductase</keyword>
<dbReference type="InterPro" id="IPR036291">
    <property type="entry name" value="NAD(P)-bd_dom_sf"/>
</dbReference>
<comment type="function">
    <text evidence="5 6">Catalyzes the reduction of 1-pyrroline-5-carboxylate (PCA) to L-proline.</text>
</comment>
<dbReference type="SUPFAM" id="SSF51735">
    <property type="entry name" value="NAD(P)-binding Rossmann-fold domains"/>
    <property type="match status" value="1"/>
</dbReference>
<dbReference type="Proteomes" id="UP000658225">
    <property type="component" value="Unassembled WGS sequence"/>
</dbReference>
<dbReference type="GO" id="GO:0005737">
    <property type="term" value="C:cytoplasm"/>
    <property type="evidence" value="ECO:0007669"/>
    <property type="project" value="UniProtKB-SubCell"/>
</dbReference>
<comment type="catalytic activity">
    <reaction evidence="6">
        <text>L-proline + NAD(+) = (S)-1-pyrroline-5-carboxylate + NADH + 2 H(+)</text>
        <dbReference type="Rhea" id="RHEA:14105"/>
        <dbReference type="ChEBI" id="CHEBI:15378"/>
        <dbReference type="ChEBI" id="CHEBI:17388"/>
        <dbReference type="ChEBI" id="CHEBI:57540"/>
        <dbReference type="ChEBI" id="CHEBI:57945"/>
        <dbReference type="ChEBI" id="CHEBI:60039"/>
        <dbReference type="EC" id="1.5.1.2"/>
    </reaction>
</comment>
<dbReference type="NCBIfam" id="TIGR00112">
    <property type="entry name" value="proC"/>
    <property type="match status" value="1"/>
</dbReference>
<proteinExistence type="inferred from homology"/>
<evidence type="ECO:0000256" key="2">
    <source>
        <dbReference type="ARBA" id="ARBA00022650"/>
    </source>
</evidence>
<evidence type="ECO:0000256" key="5">
    <source>
        <dbReference type="ARBA" id="ARBA00058118"/>
    </source>
</evidence>
<evidence type="ECO:0000256" key="3">
    <source>
        <dbReference type="ARBA" id="ARBA00022857"/>
    </source>
</evidence>
<evidence type="ECO:0000256" key="1">
    <source>
        <dbReference type="ARBA" id="ARBA00005525"/>
    </source>
</evidence>
<dbReference type="Gene3D" id="3.40.50.720">
    <property type="entry name" value="NAD(P)-binding Rossmann-like Domain"/>
    <property type="match status" value="1"/>
</dbReference>
<dbReference type="InterPro" id="IPR053790">
    <property type="entry name" value="P5CR-like_CS"/>
</dbReference>
<feature type="binding site" evidence="8">
    <location>
        <begin position="70"/>
        <end position="73"/>
    </location>
    <ligand>
        <name>NADP(+)</name>
        <dbReference type="ChEBI" id="CHEBI:58349"/>
    </ligand>
</feature>
<protein>
    <recommendedName>
        <fullName evidence="6 7">Pyrroline-5-carboxylate reductase</fullName>
        <shortName evidence="6">P5C reductase</shortName>
        <shortName evidence="6">P5CR</shortName>
        <ecNumber evidence="6 7">1.5.1.2</ecNumber>
    </recommendedName>
    <alternativeName>
        <fullName evidence="6">PCA reductase</fullName>
    </alternativeName>
</protein>
<dbReference type="InterPro" id="IPR008927">
    <property type="entry name" value="6-PGluconate_DH-like_C_sf"/>
</dbReference>
<dbReference type="GO" id="GO:0055129">
    <property type="term" value="P:L-proline biosynthetic process"/>
    <property type="evidence" value="ECO:0007669"/>
    <property type="project" value="UniProtKB-UniRule"/>
</dbReference>
<dbReference type="EMBL" id="JADBEL010000003">
    <property type="protein sequence ID" value="MBE1553852.1"/>
    <property type="molecule type" value="Genomic_DNA"/>
</dbReference>
<evidence type="ECO:0000259" key="11">
    <source>
        <dbReference type="Pfam" id="PF14748"/>
    </source>
</evidence>
<keyword evidence="13" id="KW-1185">Reference proteome</keyword>
<gene>
    <name evidence="6" type="primary">proC</name>
    <name evidence="12" type="ORF">H4683_000926</name>
</gene>
<feature type="domain" description="Pyrroline-5-carboxylate reductase dimerisation" evidence="11">
    <location>
        <begin position="161"/>
        <end position="265"/>
    </location>
</feature>
<reference evidence="12" key="1">
    <citation type="submission" date="2020-10" db="EMBL/GenBank/DDBJ databases">
        <title>Genomic Encyclopedia of Type Strains, Phase IV (KMG-IV): sequencing the most valuable type-strain genomes for metagenomic binning, comparative biology and taxonomic classification.</title>
        <authorList>
            <person name="Goeker M."/>
        </authorList>
    </citation>
    <scope>NUCLEOTIDE SEQUENCE</scope>
    <source>
        <strain evidence="12">DSM 13886</strain>
    </source>
</reference>
<feature type="domain" description="Pyrroline-5-carboxylate reductase catalytic N-terminal" evidence="10">
    <location>
        <begin position="3"/>
        <end position="99"/>
    </location>
</feature>
<dbReference type="GO" id="GO:0004735">
    <property type="term" value="F:pyrroline-5-carboxylate reductase activity"/>
    <property type="evidence" value="ECO:0007669"/>
    <property type="project" value="UniProtKB-UniRule"/>
</dbReference>
<sequence length="269" mass="28577">MKKVVFVGAGSMAEAIIAGIVERGALEPQNVFVMNKSDDERLTSLQTKYGVSIVCAQKEALKNANLVIFATKPKDVHHAMTDIMPYINEKAAVLSVIAGVSIQTFENGLGTRPIARSMPNTSATIGKSASGVAWNQSVDTTMKKFILGLLESIGIVKEVEEDDLHAVTALSGSGPAYVYYMVEALEEAAIDKGLTKDVARELIIQTLEGAAAMLKHTKIEPAELRKNVTSPGGTTEAGLKALETGLFKEAIAECIGKAEARSRELGALS</sequence>
<evidence type="ECO:0000313" key="12">
    <source>
        <dbReference type="EMBL" id="MBE1553852.1"/>
    </source>
</evidence>
<dbReference type="PANTHER" id="PTHR11645">
    <property type="entry name" value="PYRROLINE-5-CARBOXYLATE REDUCTASE"/>
    <property type="match status" value="1"/>
</dbReference>
<dbReference type="Gene3D" id="1.10.3730.10">
    <property type="entry name" value="ProC C-terminal domain-like"/>
    <property type="match status" value="1"/>
</dbReference>
<dbReference type="InterPro" id="IPR000304">
    <property type="entry name" value="Pyrroline-COOH_reductase"/>
</dbReference>
<name>A0A927MIM9_9BACL</name>
<accession>A0A927MIM9</accession>
<evidence type="ECO:0000256" key="6">
    <source>
        <dbReference type="HAMAP-Rule" id="MF_01925"/>
    </source>
</evidence>